<gene>
    <name evidence="1" type="ordered locus">RB9577</name>
</gene>
<proteinExistence type="predicted"/>
<dbReference type="KEGG" id="rba:RB9577"/>
<dbReference type="InParanoid" id="Q7ULD2"/>
<dbReference type="EnsemblBacteria" id="CAD76345">
    <property type="protein sequence ID" value="CAD76345"/>
    <property type="gene ID" value="RB9577"/>
</dbReference>
<dbReference type="AlphaFoldDB" id="Q7ULD2"/>
<dbReference type="EMBL" id="BX294149">
    <property type="protein sequence ID" value="CAD76345.1"/>
    <property type="molecule type" value="Genomic_DNA"/>
</dbReference>
<reference evidence="1 2" key="1">
    <citation type="journal article" date="2003" name="Proc. Natl. Acad. Sci. U.S.A.">
        <title>Complete genome sequence of the marine planctomycete Pirellula sp. strain 1.</title>
        <authorList>
            <person name="Gloeckner F.O."/>
            <person name="Kube M."/>
            <person name="Bauer M."/>
            <person name="Teeling H."/>
            <person name="Lombardot T."/>
            <person name="Ludwig W."/>
            <person name="Gade D."/>
            <person name="Beck A."/>
            <person name="Borzym K."/>
            <person name="Heitmann K."/>
            <person name="Rabus R."/>
            <person name="Schlesner H."/>
            <person name="Amann R."/>
            <person name="Reinhardt R."/>
        </authorList>
    </citation>
    <scope>NUCLEOTIDE SEQUENCE [LARGE SCALE GENOMIC DNA]</scope>
    <source>
        <strain evidence="2">DSM 10527 / NCIMB 13988 / SH1</strain>
    </source>
</reference>
<name>Q7ULD2_RHOBA</name>
<dbReference type="Proteomes" id="UP000001025">
    <property type="component" value="Chromosome"/>
</dbReference>
<protein>
    <submittedName>
        <fullName evidence="1">Uncharacterized protein</fullName>
    </submittedName>
</protein>
<accession>Q7ULD2</accession>
<keyword evidence="2" id="KW-1185">Reference proteome</keyword>
<evidence type="ECO:0000313" key="1">
    <source>
        <dbReference type="EMBL" id="CAD76345.1"/>
    </source>
</evidence>
<dbReference type="HOGENOM" id="CLU_3103160_0_0_0"/>
<evidence type="ECO:0000313" key="2">
    <source>
        <dbReference type="Proteomes" id="UP000001025"/>
    </source>
</evidence>
<organism evidence="1 2">
    <name type="scientific">Rhodopirellula baltica (strain DSM 10527 / NCIMB 13988 / SH1)</name>
    <dbReference type="NCBI Taxonomy" id="243090"/>
    <lineage>
        <taxon>Bacteria</taxon>
        <taxon>Pseudomonadati</taxon>
        <taxon>Planctomycetota</taxon>
        <taxon>Planctomycetia</taxon>
        <taxon>Pirellulales</taxon>
        <taxon>Pirellulaceae</taxon>
        <taxon>Rhodopirellula</taxon>
    </lineage>
</organism>
<sequence length="51" mass="5664">MSSHGFRLHAGDVRISATLSVATVVDEATNPSTFLNTALFYRPFPGQQRWI</sequence>